<comment type="caution">
    <text evidence="2">The sequence shown here is derived from an EMBL/GenBank/DDBJ whole genome shotgun (WGS) entry which is preliminary data.</text>
</comment>
<name>X6L9R4_RETFI</name>
<dbReference type="EMBL" id="ASPP01047177">
    <property type="protein sequence ID" value="ETN98273.1"/>
    <property type="molecule type" value="Genomic_DNA"/>
</dbReference>
<evidence type="ECO:0000313" key="2">
    <source>
        <dbReference type="EMBL" id="ETN98273.1"/>
    </source>
</evidence>
<keyword evidence="1" id="KW-0472">Membrane</keyword>
<reference evidence="2 3" key="1">
    <citation type="journal article" date="2013" name="Curr. Biol.">
        <title>The Genome of the Foraminiferan Reticulomyxa filosa.</title>
        <authorList>
            <person name="Glockner G."/>
            <person name="Hulsmann N."/>
            <person name="Schleicher M."/>
            <person name="Noegel A.A."/>
            <person name="Eichinger L."/>
            <person name="Gallinger C."/>
            <person name="Pawlowski J."/>
            <person name="Sierra R."/>
            <person name="Euteneuer U."/>
            <person name="Pillet L."/>
            <person name="Moustafa A."/>
            <person name="Platzer M."/>
            <person name="Groth M."/>
            <person name="Szafranski K."/>
            <person name="Schliwa M."/>
        </authorList>
    </citation>
    <scope>NUCLEOTIDE SEQUENCE [LARGE SCALE GENOMIC DNA]</scope>
</reference>
<keyword evidence="1" id="KW-1133">Transmembrane helix</keyword>
<sequence length="324" mass="37695">MQVVIHLNDEKWKHLEMQEGDEIKYRYSVNKSSLVKIHDIQFPDIYSAHVLVSSKESITHIVPFSMQSRGLEQKVYNVHVLLTFFKMLDMTIKVVFWKAGPSPISKVEPRKDDIVQFRLRLQLNMFCFVLDLDLDRRKMRKIPLSGSAMQALEAFNASNQATSCIYVISLFIVKCVFFFKCIILNVSLFIFSTLCVVLPWLLSSSTENTFNCAKKVIEACIKTRCGIPSEVVQLSKEKPFQQTIEMKCCWKIVQTFQELTEDAKITNLMQEYQKIVYKRQSGRNLRIYVCEPETNVPFISLREDKDAGMCLRFFFKVAFNTLNL</sequence>
<dbReference type="Proteomes" id="UP000023152">
    <property type="component" value="Unassembled WGS sequence"/>
</dbReference>
<keyword evidence="3" id="KW-1185">Reference proteome</keyword>
<proteinExistence type="predicted"/>
<gene>
    <name evidence="2" type="ORF">RFI_39239</name>
</gene>
<accession>X6L9R4</accession>
<evidence type="ECO:0000313" key="3">
    <source>
        <dbReference type="Proteomes" id="UP000023152"/>
    </source>
</evidence>
<evidence type="ECO:0000256" key="1">
    <source>
        <dbReference type="SAM" id="Phobius"/>
    </source>
</evidence>
<protein>
    <submittedName>
        <fullName evidence="2">Uncharacterized protein</fullName>
    </submittedName>
</protein>
<dbReference type="AlphaFoldDB" id="X6L9R4"/>
<keyword evidence="1" id="KW-0812">Transmembrane</keyword>
<organism evidence="2 3">
    <name type="scientific">Reticulomyxa filosa</name>
    <dbReference type="NCBI Taxonomy" id="46433"/>
    <lineage>
        <taxon>Eukaryota</taxon>
        <taxon>Sar</taxon>
        <taxon>Rhizaria</taxon>
        <taxon>Retaria</taxon>
        <taxon>Foraminifera</taxon>
        <taxon>Monothalamids</taxon>
        <taxon>Reticulomyxidae</taxon>
        <taxon>Reticulomyxa</taxon>
    </lineage>
</organism>
<feature type="transmembrane region" description="Helical" evidence="1">
    <location>
        <begin position="177"/>
        <end position="202"/>
    </location>
</feature>